<comment type="caution">
    <text evidence="1">The sequence shown here is derived from an EMBL/GenBank/DDBJ whole genome shotgun (WGS) entry which is preliminary data.</text>
</comment>
<evidence type="ECO:0000313" key="1">
    <source>
        <dbReference type="EMBL" id="KAI8543508.1"/>
    </source>
</evidence>
<accession>A0ACC0MT73</accession>
<reference evidence="1" key="1">
    <citation type="submission" date="2022-02" db="EMBL/GenBank/DDBJ databases">
        <title>Plant Genome Project.</title>
        <authorList>
            <person name="Zhang R.-G."/>
        </authorList>
    </citation>
    <scope>NUCLEOTIDE SEQUENCE</scope>
    <source>
        <strain evidence="1">AT1</strain>
    </source>
</reference>
<name>A0ACC0MT73_RHOML</name>
<keyword evidence="2" id="KW-1185">Reference proteome</keyword>
<protein>
    <submittedName>
        <fullName evidence="1">Uncharacterized protein</fullName>
    </submittedName>
</protein>
<gene>
    <name evidence="1" type="ORF">RHMOL_Rhmol08G0223800</name>
</gene>
<evidence type="ECO:0000313" key="2">
    <source>
        <dbReference type="Proteomes" id="UP001062846"/>
    </source>
</evidence>
<dbReference type="Proteomes" id="UP001062846">
    <property type="component" value="Chromosome 8"/>
</dbReference>
<proteinExistence type="predicted"/>
<organism evidence="1 2">
    <name type="scientific">Rhododendron molle</name>
    <name type="common">Chinese azalea</name>
    <name type="synonym">Azalea mollis</name>
    <dbReference type="NCBI Taxonomy" id="49168"/>
    <lineage>
        <taxon>Eukaryota</taxon>
        <taxon>Viridiplantae</taxon>
        <taxon>Streptophyta</taxon>
        <taxon>Embryophyta</taxon>
        <taxon>Tracheophyta</taxon>
        <taxon>Spermatophyta</taxon>
        <taxon>Magnoliopsida</taxon>
        <taxon>eudicotyledons</taxon>
        <taxon>Gunneridae</taxon>
        <taxon>Pentapetalae</taxon>
        <taxon>asterids</taxon>
        <taxon>Ericales</taxon>
        <taxon>Ericaceae</taxon>
        <taxon>Ericoideae</taxon>
        <taxon>Rhodoreae</taxon>
        <taxon>Rhododendron</taxon>
    </lineage>
</organism>
<dbReference type="EMBL" id="CM046395">
    <property type="protein sequence ID" value="KAI8543508.1"/>
    <property type="molecule type" value="Genomic_DNA"/>
</dbReference>
<sequence length="73" mass="8705">MSPIEGRLTRNPTLWSFLIENSTFYFLYFVFLFEMEVVTLLMLISFLFIFTFVQNYRSSMSNSKVSDPLLNEK</sequence>